<feature type="region of interest" description="Disordered" evidence="1">
    <location>
        <begin position="1159"/>
        <end position="1186"/>
    </location>
</feature>
<feature type="region of interest" description="Disordered" evidence="1">
    <location>
        <begin position="854"/>
        <end position="887"/>
    </location>
</feature>
<reference evidence="3" key="1">
    <citation type="submission" date="2022-08" db="UniProtKB">
        <authorList>
            <consortium name="EnsemblMetazoa"/>
        </authorList>
    </citation>
    <scope>IDENTIFICATION</scope>
    <source>
        <strain evidence="3">EBRO</strain>
    </source>
</reference>
<proteinExistence type="predicted"/>
<dbReference type="EnsemblMetazoa" id="AATE001158-RA">
    <property type="protein sequence ID" value="AATE001158-PA.1"/>
    <property type="gene ID" value="AATE001158"/>
</dbReference>
<evidence type="ECO:0000256" key="1">
    <source>
        <dbReference type="SAM" id="MobiDB-lite"/>
    </source>
</evidence>
<feature type="region of interest" description="Disordered" evidence="1">
    <location>
        <begin position="926"/>
        <end position="970"/>
    </location>
</feature>
<dbReference type="AntiFam" id="ANF00115">
    <property type="entry name" value="Shadow ORF (opposite Oplah)"/>
</dbReference>
<feature type="compositionally biased region" description="Low complexity" evidence="1">
    <location>
        <begin position="941"/>
        <end position="962"/>
    </location>
</feature>
<dbReference type="VEuPathDB" id="VectorBase:AATE001158"/>
<keyword evidence="2" id="KW-0732">Signal</keyword>
<sequence length="1353" mass="147912">MIVPGNGCRTAALHHIFLFLVVAGTVTATAGSPHREHIARLHLDGRLGTDVHRAPFAHHSAVGGSTQEQIEAGFCGASSRHPVRAQCASLGQHRKGERLAEEKLPVDALTTAPPAPTTAGVVAKREPAQDDRVAQLQDFRVGDARVGHVRVHAARPSPARAGPTATRHRLVVAPALVADRDIVHAALRGRTGAESGEHGIDDALRRQYIPADDGRTVRRVEDGAGRHAHLDRRQAALVERHVVAHHTAQAVDQGRKGDGTRGVAVTGHFGSGAGEIAHRRAALRVDAHRQPDRRAVVHVLLGFEHRAAGAGQRVACDRLQHVAHGQLRVRLHMAHVGLHHRQAVRVDQLRHQLDALLVGGDLGAQIGQVVGEVARAGGARGGRGARQALDDRVLPEHAPVDEQERLERGPFLIERGGVGRHRAGRDATDVRVVSPGCHEEHRPGLITGGEHRRYDGQIGQMRSSGLRMVGQENVAGFERATAHPQLVLDRLLHGTEVHRDVRRVAHQPPVRAEQGAGEIEPLLDVGRDGRALQDAPHLLGDAHEPMVEDAQLHRIQPLVNRRYARLARVQFDHQIAAPGNESLRARFDHDRGQPVDDDGRSVDCRRHVRFIEQRRPPAPSHPNVLHQDAAALEHEAKLAPVAFAERAPKVPEAVHGVVRELHHPIGAAHERTVRALVAQVQVRLERDAAVGQRKPLALELLHAAGGQRLQALLQRGPIFRAQLQPARFLRLVHHVRQCHTVSGQDAGVLVDHDAPHAQLARDGTRMLPARPSKAREHVAGRVVAAGLRQRPDRSAHRLVGHAHESHRDLVERKRVPRQMLVDFFPQLLEGGPRRAVVETLVFLRSEDGREVLGQQPAEHEHAGPGCAPADSGPTTNRPLRKNNREPPPAATVLMSSCGAWMVTPAVVLSITCSYAPAYRDTSVDVPPMSNPISGGGGVGSTGSSVSSPQQPAASRTPVTAYPTTPPAGPLRMARAPRKFSMRHLGAAQLITEARPEPVQVALDVWREVRFGAGGEPARHHPTHRHRLVRQCHVPEAELTRNASHAHLVLRTGVTVRQDDGERTRTGRKHLAQLGPQVRLVQRDHLEVRCAGCPRQTSPAAGDAFSQLAEAILGRHEPCIDLDYLPVEALRWTTYQLKDAWPRLVADLQQIAKATVDDERDGVAGPLQQRIGGHRRPHPDPPDQPGVDEAVGCQRAARLLLQHAPDALGRCVRVVGRILREELQRADGTVRRDAQHVGEGATPVDGKVRRSSGKWAEYSEQFAQKIWPHERQWCLRRPSQNSVWQVVQRVTAWSGTHRTLLLPTPLLYCICCDELAPDEGALRSSTASHEQLDAFSFIESPICRKGRGKNNDTL</sequence>
<evidence type="ECO:0008006" key="4">
    <source>
        <dbReference type="Google" id="ProtNLM"/>
    </source>
</evidence>
<dbReference type="AntiFam" id="ANF00113">
    <property type="entry name" value="Shadow ORF (opposite OPLAH)"/>
</dbReference>
<evidence type="ECO:0000256" key="2">
    <source>
        <dbReference type="SAM" id="SignalP"/>
    </source>
</evidence>
<feature type="chain" id="PRO_5043724836" description="Secreted protein" evidence="2">
    <location>
        <begin position="29"/>
        <end position="1353"/>
    </location>
</feature>
<evidence type="ECO:0000313" key="3">
    <source>
        <dbReference type="EnsemblMetazoa" id="AATE001158-PA.1"/>
    </source>
</evidence>
<protein>
    <recommendedName>
        <fullName evidence="4">Secreted protein</fullName>
    </recommendedName>
</protein>
<feature type="signal peptide" evidence="2">
    <location>
        <begin position="1"/>
        <end position="28"/>
    </location>
</feature>
<accession>A0A182IL16</accession>
<organism evidence="3">
    <name type="scientific">Anopheles atroparvus</name>
    <name type="common">European mosquito</name>
    <dbReference type="NCBI Taxonomy" id="41427"/>
    <lineage>
        <taxon>Eukaryota</taxon>
        <taxon>Metazoa</taxon>
        <taxon>Ecdysozoa</taxon>
        <taxon>Arthropoda</taxon>
        <taxon>Hexapoda</taxon>
        <taxon>Insecta</taxon>
        <taxon>Pterygota</taxon>
        <taxon>Neoptera</taxon>
        <taxon>Endopterygota</taxon>
        <taxon>Diptera</taxon>
        <taxon>Nematocera</taxon>
        <taxon>Culicoidea</taxon>
        <taxon>Culicidae</taxon>
        <taxon>Anophelinae</taxon>
        <taxon>Anopheles</taxon>
    </lineage>
</organism>
<name>A0A182IL16_ANOAO</name>